<keyword evidence="2 7" id="KW-0479">Metal-binding</keyword>
<dbReference type="EMBL" id="FORR01000027">
    <property type="protein sequence ID" value="SFJ85271.1"/>
    <property type="molecule type" value="Genomic_DNA"/>
</dbReference>
<dbReference type="SUPFAM" id="SSF51338">
    <property type="entry name" value="Composite domain of metallo-dependent hydrolases"/>
    <property type="match status" value="1"/>
</dbReference>
<feature type="binding site" evidence="7">
    <location>
        <position position="104"/>
    </location>
    <ligand>
        <name>Fe(3+)</name>
        <dbReference type="ChEBI" id="CHEBI:29034"/>
    </ligand>
</feature>
<dbReference type="AlphaFoldDB" id="A0A1I3UTT6"/>
<feature type="binding site" evidence="7">
    <location>
        <position position="113"/>
    </location>
    <ligand>
        <name>4-imidazolone-5-propanoate</name>
        <dbReference type="ChEBI" id="CHEBI:77893"/>
    </ligand>
</feature>
<dbReference type="PANTHER" id="PTHR42752:SF1">
    <property type="entry name" value="IMIDAZOLONEPROPIONASE-RELATED"/>
    <property type="match status" value="1"/>
</dbReference>
<dbReference type="PANTHER" id="PTHR42752">
    <property type="entry name" value="IMIDAZOLONEPROPIONASE"/>
    <property type="match status" value="1"/>
</dbReference>
<evidence type="ECO:0000256" key="2">
    <source>
        <dbReference type="ARBA" id="ARBA00022723"/>
    </source>
</evidence>
<dbReference type="GO" id="GO:0005506">
    <property type="term" value="F:iron ion binding"/>
    <property type="evidence" value="ECO:0007669"/>
    <property type="project" value="UniProtKB-UniRule"/>
</dbReference>
<evidence type="ECO:0000256" key="5">
    <source>
        <dbReference type="ARBA" id="ARBA00022833"/>
    </source>
</evidence>
<comment type="function">
    <text evidence="7">Catalyzes the hydrolytic cleavage of the carbon-nitrogen bond in imidazolone-5-propanoate to yield N-formimidoyl-L-glutamate. It is the third step in the universal histidine degradation pathway.</text>
</comment>
<dbReference type="InterPro" id="IPR032466">
    <property type="entry name" value="Metal_Hydrolase"/>
</dbReference>
<dbReference type="EC" id="3.5.2.7" evidence="1 7"/>
<dbReference type="OrthoDB" id="9776455at2"/>
<feature type="binding site" evidence="7">
    <location>
        <position position="274"/>
    </location>
    <ligand>
        <name>Zn(2+)</name>
        <dbReference type="ChEBI" id="CHEBI:29105"/>
    </ligand>
</feature>
<protein>
    <recommendedName>
        <fullName evidence="1 7">Imidazolonepropionase</fullName>
        <ecNumber evidence="1 7">3.5.2.7</ecNumber>
    </recommendedName>
    <alternativeName>
        <fullName evidence="7">Imidazolone-5-propionate hydrolase</fullName>
    </alternativeName>
</protein>
<feature type="binding site" evidence="7">
    <location>
        <position position="277"/>
    </location>
    <ligand>
        <name>4-imidazolone-5-propanoate</name>
        <dbReference type="ChEBI" id="CHEBI:77893"/>
    </ligand>
</feature>
<evidence type="ECO:0000313" key="10">
    <source>
        <dbReference type="Proteomes" id="UP000199545"/>
    </source>
</evidence>
<accession>A0A1I3UTT6</accession>
<dbReference type="SUPFAM" id="SSF51556">
    <property type="entry name" value="Metallo-dependent hydrolases"/>
    <property type="match status" value="1"/>
</dbReference>
<evidence type="ECO:0000313" key="9">
    <source>
        <dbReference type="EMBL" id="SFJ85271.1"/>
    </source>
</evidence>
<dbReference type="GO" id="GO:0050480">
    <property type="term" value="F:imidazolonepropionase activity"/>
    <property type="evidence" value="ECO:0007669"/>
    <property type="project" value="UniProtKB-UniRule"/>
</dbReference>
<dbReference type="Gene3D" id="2.30.40.10">
    <property type="entry name" value="Urease, subunit C, domain 1"/>
    <property type="match status" value="1"/>
</dbReference>
<feature type="binding site" evidence="7">
    <location>
        <position position="106"/>
    </location>
    <ligand>
        <name>Zn(2+)</name>
        <dbReference type="ChEBI" id="CHEBI:29105"/>
    </ligand>
</feature>
<dbReference type="InterPro" id="IPR011059">
    <property type="entry name" value="Metal-dep_hydrolase_composite"/>
</dbReference>
<feature type="domain" description="Amidohydrolase-related" evidence="8">
    <location>
        <begin position="95"/>
        <end position="436"/>
    </location>
</feature>
<feature type="binding site" evidence="7">
    <location>
        <position position="106"/>
    </location>
    <ligand>
        <name>Fe(3+)</name>
        <dbReference type="ChEBI" id="CHEBI:29034"/>
    </ligand>
</feature>
<keyword evidence="4 7" id="KW-0369">Histidine metabolism</keyword>
<keyword evidence="5 7" id="KW-0862">Zinc</keyword>
<feature type="binding site" evidence="7">
    <location>
        <position position="176"/>
    </location>
    <ligand>
        <name>4-imidazolone-5-propanoate</name>
        <dbReference type="ChEBI" id="CHEBI:77893"/>
    </ligand>
</feature>
<evidence type="ECO:0000259" key="8">
    <source>
        <dbReference type="Pfam" id="PF01979"/>
    </source>
</evidence>
<name>A0A1I3UTT6_9BACL</name>
<feature type="binding site" evidence="7">
    <location>
        <position position="176"/>
    </location>
    <ligand>
        <name>N-formimidoyl-L-glutamate</name>
        <dbReference type="ChEBI" id="CHEBI:58928"/>
    </ligand>
</feature>
<dbReference type="GO" id="GO:0019556">
    <property type="term" value="P:L-histidine catabolic process to glutamate and formamide"/>
    <property type="evidence" value="ECO:0007669"/>
    <property type="project" value="UniProtKB-UniRule"/>
</dbReference>
<dbReference type="Proteomes" id="UP000199545">
    <property type="component" value="Unassembled WGS sequence"/>
</dbReference>
<evidence type="ECO:0000256" key="4">
    <source>
        <dbReference type="ARBA" id="ARBA00022808"/>
    </source>
</evidence>
<feature type="binding site" evidence="7">
    <location>
        <position position="209"/>
    </location>
    <ligand>
        <name>4-imidazolone-5-propanoate</name>
        <dbReference type="ChEBI" id="CHEBI:77893"/>
    </ligand>
</feature>
<sequence>MEGAPGSSILCKAKEVRILNQKPLLIRHAKQLVTLAGSSDKPLCGQEMNDLKIIEDGSVWIENGVIQKVGKDEEIIKHYLHRLAEADTIDATGRLVTPGLIDPHTHLVYAGSRENEFEMRLKGATYMEIMNAGGGIHATTRATRQADHAQLFTESKRRLDQFLLHGVTTVEAKSGYGLTLEHEIKQLEVAQALNEKHEVDVVSTFMGAHAVPAEYREDPDRYVDKVITGMIPEVARRGLAEFNDVFCERGVFTPEQSRRILEAGLEYGLKPKIHADEIEPYGGAELAAAVDCVSADHLLKASDEGIQAMTEKGVVGVLLPGTAFFLMAEVASGRKMIDAGVPVALSTDCNPGSSPTVSLPLIMNLGCLKMGMTPAEVLAAVTINAAHAICRGHEIGSIEQGKKADLVIFDVPNYMSLSYFYGVNHVHTVIKNGKVVVENQVKRSGADA</sequence>
<keyword evidence="7" id="KW-0963">Cytoplasm</keyword>
<dbReference type="HAMAP" id="MF_00372">
    <property type="entry name" value="HutI"/>
    <property type="match status" value="1"/>
</dbReference>
<dbReference type="GO" id="GO:0008270">
    <property type="term" value="F:zinc ion binding"/>
    <property type="evidence" value="ECO:0007669"/>
    <property type="project" value="UniProtKB-UniRule"/>
</dbReference>
<organism evidence="9 10">
    <name type="scientific">Thermoflavimicrobium dichotomicum</name>
    <dbReference type="NCBI Taxonomy" id="46223"/>
    <lineage>
        <taxon>Bacteria</taxon>
        <taxon>Bacillati</taxon>
        <taxon>Bacillota</taxon>
        <taxon>Bacilli</taxon>
        <taxon>Bacillales</taxon>
        <taxon>Thermoactinomycetaceae</taxon>
        <taxon>Thermoflavimicrobium</taxon>
    </lineage>
</organism>
<dbReference type="InterPro" id="IPR006680">
    <property type="entry name" value="Amidohydro-rel"/>
</dbReference>
<keyword evidence="6 7" id="KW-0408">Iron</keyword>
<feature type="binding site" evidence="7">
    <location>
        <position position="348"/>
    </location>
    <ligand>
        <name>Zn(2+)</name>
        <dbReference type="ChEBI" id="CHEBI:29105"/>
    </ligand>
</feature>
<evidence type="ECO:0000256" key="3">
    <source>
        <dbReference type="ARBA" id="ARBA00022801"/>
    </source>
</evidence>
<evidence type="ECO:0000256" key="1">
    <source>
        <dbReference type="ARBA" id="ARBA00012864"/>
    </source>
</evidence>
<feature type="binding site" evidence="7">
    <location>
        <position position="274"/>
    </location>
    <ligand>
        <name>Fe(3+)</name>
        <dbReference type="ChEBI" id="CHEBI:29034"/>
    </ligand>
</feature>
<keyword evidence="10" id="KW-1185">Reference proteome</keyword>
<feature type="binding site" evidence="7">
    <location>
        <position position="348"/>
    </location>
    <ligand>
        <name>Fe(3+)</name>
        <dbReference type="ChEBI" id="CHEBI:29034"/>
    </ligand>
</feature>
<evidence type="ECO:0000256" key="7">
    <source>
        <dbReference type="HAMAP-Rule" id="MF_00372"/>
    </source>
</evidence>
<dbReference type="InterPro" id="IPR005920">
    <property type="entry name" value="HutI"/>
</dbReference>
<dbReference type="UniPathway" id="UPA00379">
    <property type="reaction ID" value="UER00551"/>
</dbReference>
<keyword evidence="3 7" id="KW-0378">Hydrolase</keyword>
<feature type="binding site" evidence="7">
    <location>
        <position position="350"/>
    </location>
    <ligand>
        <name>N-formimidoyl-L-glutamate</name>
        <dbReference type="ChEBI" id="CHEBI:58928"/>
    </ligand>
</feature>
<dbReference type="Gene3D" id="3.20.20.140">
    <property type="entry name" value="Metal-dependent hydrolases"/>
    <property type="match status" value="1"/>
</dbReference>
<comment type="subcellular location">
    <subcellularLocation>
        <location evidence="7">Cytoplasm</location>
    </subcellularLocation>
</comment>
<feature type="binding site" evidence="7">
    <location>
        <position position="353"/>
    </location>
    <ligand>
        <name>4-imidazolone-5-propanoate</name>
        <dbReference type="ChEBI" id="CHEBI:77893"/>
    </ligand>
</feature>
<comment type="catalytic activity">
    <reaction evidence="7">
        <text>4-imidazolone-5-propanoate + H2O = N-formimidoyl-L-glutamate</text>
        <dbReference type="Rhea" id="RHEA:23660"/>
        <dbReference type="ChEBI" id="CHEBI:15377"/>
        <dbReference type="ChEBI" id="CHEBI:58928"/>
        <dbReference type="ChEBI" id="CHEBI:77893"/>
        <dbReference type="EC" id="3.5.2.7"/>
    </reaction>
</comment>
<proteinExistence type="inferred from homology"/>
<feature type="binding site" evidence="7">
    <location>
        <position position="352"/>
    </location>
    <ligand>
        <name>N-formimidoyl-L-glutamate</name>
        <dbReference type="ChEBI" id="CHEBI:58928"/>
    </ligand>
</feature>
<dbReference type="GO" id="GO:0005737">
    <property type="term" value="C:cytoplasm"/>
    <property type="evidence" value="ECO:0007669"/>
    <property type="project" value="UniProtKB-SubCell"/>
</dbReference>
<gene>
    <name evidence="7" type="primary">hutI</name>
    <name evidence="9" type="ORF">SAMN05421852_1274</name>
</gene>
<dbReference type="Pfam" id="PF01979">
    <property type="entry name" value="Amidohydro_1"/>
    <property type="match status" value="1"/>
</dbReference>
<reference evidence="9 10" key="1">
    <citation type="submission" date="2016-10" db="EMBL/GenBank/DDBJ databases">
        <authorList>
            <person name="de Groot N.N."/>
        </authorList>
    </citation>
    <scope>NUCLEOTIDE SEQUENCE [LARGE SCALE GENOMIC DNA]</scope>
    <source>
        <strain evidence="9 10">DSM 44778</strain>
    </source>
</reference>
<dbReference type="CDD" id="cd01296">
    <property type="entry name" value="Imidazolone-5PH"/>
    <property type="match status" value="1"/>
</dbReference>
<dbReference type="NCBIfam" id="TIGR01224">
    <property type="entry name" value="hutI"/>
    <property type="match status" value="1"/>
</dbReference>
<comment type="similarity">
    <text evidence="7">Belongs to the metallo-dependent hydrolases superfamily. HutI family.</text>
</comment>
<dbReference type="STRING" id="46223.SAMN05421852_1274"/>
<comment type="cofactor">
    <cofactor evidence="7">
        <name>Zn(2+)</name>
        <dbReference type="ChEBI" id="CHEBI:29105"/>
    </cofactor>
    <cofactor evidence="7">
        <name>Fe(3+)</name>
        <dbReference type="ChEBI" id="CHEBI:29034"/>
    </cofactor>
    <text evidence="7">Binds 1 zinc or iron ion per subunit.</text>
</comment>
<feature type="binding site" evidence="7">
    <location>
        <position position="104"/>
    </location>
    <ligand>
        <name>Zn(2+)</name>
        <dbReference type="ChEBI" id="CHEBI:29105"/>
    </ligand>
</feature>
<dbReference type="GO" id="GO:0019557">
    <property type="term" value="P:L-histidine catabolic process to glutamate and formate"/>
    <property type="evidence" value="ECO:0007669"/>
    <property type="project" value="UniProtKB-UniPathway"/>
</dbReference>
<evidence type="ECO:0000256" key="6">
    <source>
        <dbReference type="ARBA" id="ARBA00023004"/>
    </source>
</evidence>
<dbReference type="FunFam" id="3.20.20.140:FF:000007">
    <property type="entry name" value="Imidazolonepropionase"/>
    <property type="match status" value="1"/>
</dbReference>
<comment type="pathway">
    <text evidence="7">Amino-acid degradation; L-histidine degradation into L-glutamate; N-formimidoyl-L-glutamate from L-histidine: step 3/3.</text>
</comment>